<dbReference type="Proteomes" id="UP001497453">
    <property type="component" value="Chromosome 9"/>
</dbReference>
<keyword evidence="2" id="KW-1185">Reference proteome</keyword>
<evidence type="ECO:0000313" key="1">
    <source>
        <dbReference type="EMBL" id="CAL1716987.1"/>
    </source>
</evidence>
<reference evidence="2" key="1">
    <citation type="submission" date="2024-04" db="EMBL/GenBank/DDBJ databases">
        <authorList>
            <person name="Shaw F."/>
            <person name="Minotto A."/>
        </authorList>
    </citation>
    <scope>NUCLEOTIDE SEQUENCE [LARGE SCALE GENOMIC DNA]</scope>
</reference>
<dbReference type="EMBL" id="OZ037952">
    <property type="protein sequence ID" value="CAL1716987.1"/>
    <property type="molecule type" value="Genomic_DNA"/>
</dbReference>
<name>A0ABP1EAE2_9APHY</name>
<evidence type="ECO:0000313" key="2">
    <source>
        <dbReference type="Proteomes" id="UP001497453"/>
    </source>
</evidence>
<sequence>MILTCTSKFLPEACPKVQVRARARAIRYAVTEHDCAYKINIQGNVVTFSFIVPRSRDYDASVVMLHSAFLTGMIAQSKSTPGDPGHNLVNYNPTDNHVPNPLSVFGDTTLTRSF</sequence>
<proteinExistence type="predicted"/>
<gene>
    <name evidence="1" type="ORF">GFSPODELE1_LOCUS10996</name>
</gene>
<accession>A0ABP1EAE2</accession>
<organism evidence="1 2">
    <name type="scientific">Somion occarium</name>
    <dbReference type="NCBI Taxonomy" id="3059160"/>
    <lineage>
        <taxon>Eukaryota</taxon>
        <taxon>Fungi</taxon>
        <taxon>Dikarya</taxon>
        <taxon>Basidiomycota</taxon>
        <taxon>Agaricomycotina</taxon>
        <taxon>Agaricomycetes</taxon>
        <taxon>Polyporales</taxon>
        <taxon>Cerrenaceae</taxon>
        <taxon>Somion</taxon>
    </lineage>
</organism>
<protein>
    <submittedName>
        <fullName evidence="1">Uncharacterized protein</fullName>
    </submittedName>
</protein>